<comment type="caution">
    <text evidence="2">The sequence shown here is derived from an EMBL/GenBank/DDBJ whole genome shotgun (WGS) entry which is preliminary data.</text>
</comment>
<dbReference type="EMBL" id="RBIE01000007">
    <property type="protein sequence ID" value="RKQ59087.1"/>
    <property type="molecule type" value="Genomic_DNA"/>
</dbReference>
<dbReference type="Pfam" id="PF13280">
    <property type="entry name" value="WYL"/>
    <property type="match status" value="1"/>
</dbReference>
<feature type="domain" description="WYL" evidence="1">
    <location>
        <begin position="160"/>
        <end position="216"/>
    </location>
</feature>
<dbReference type="InterPro" id="IPR026881">
    <property type="entry name" value="WYL_dom"/>
</dbReference>
<keyword evidence="3" id="KW-1185">Reference proteome</keyword>
<evidence type="ECO:0000259" key="1">
    <source>
        <dbReference type="Pfam" id="PF13280"/>
    </source>
</evidence>
<protein>
    <submittedName>
        <fullName evidence="2">WYL domain-containing protein</fullName>
    </submittedName>
</protein>
<dbReference type="RefSeq" id="WP_121172039.1">
    <property type="nucleotide sequence ID" value="NZ_RBIE01000007.1"/>
</dbReference>
<sequence>MAESKKFQISIEILNFLLQKKDYISTTEIQKHLVSTGLLKSDSAKSSDRRKLNRTLNFLESIGYIESKDTEAKGRTPQKWRINKKALPYLASISDKELISLLTLSAFIPNNYKNLSIFSPFFDLVFRLSDRLSFQEREIISNSFINESQFLEKFLEFKEEVLNEIHNAIIDKVALRIRYKNSTEVFKIYPIKIFVYNGIIYVGAVKNKVYRTFLLAGINILEKLKEKTPEFFFKKYKNITFDIEREKPFLFGIKVAKKPSLEYFQAPQIFTTQFFFSREKDNYLIYLVGYTGSRFTSRFLVEEVIDIIPPTENIILKAKELDLKKRFPTLTFSLKENEKRFFLFKEELEEFIAQRLELLQKLNYSSLK</sequence>
<dbReference type="PROSITE" id="PS52050">
    <property type="entry name" value="WYL"/>
    <property type="match status" value="1"/>
</dbReference>
<gene>
    <name evidence="2" type="ORF">C7457_1726</name>
</gene>
<evidence type="ECO:0000313" key="2">
    <source>
        <dbReference type="EMBL" id="RKQ59087.1"/>
    </source>
</evidence>
<reference evidence="2 3" key="1">
    <citation type="submission" date="2018-10" db="EMBL/GenBank/DDBJ databases">
        <title>Genomic Encyclopedia of Type Strains, Phase IV (KMG-IV): sequencing the most valuable type-strain genomes for metagenomic binning, comparative biology and taxonomic classification.</title>
        <authorList>
            <person name="Goeker M."/>
        </authorList>
    </citation>
    <scope>NUCLEOTIDE SEQUENCE [LARGE SCALE GENOMIC DNA]</scope>
    <source>
        <strain evidence="2 3">DSM 15521</strain>
    </source>
</reference>
<evidence type="ECO:0000313" key="3">
    <source>
        <dbReference type="Proteomes" id="UP000280881"/>
    </source>
</evidence>
<name>A0A420W553_9BACT</name>
<dbReference type="OrthoDB" id="12749at2"/>
<accession>A0A420W553</accession>
<proteinExistence type="predicted"/>
<organism evidence="2 3">
    <name type="scientific">Thermovibrio guaymasensis</name>
    <dbReference type="NCBI Taxonomy" id="240167"/>
    <lineage>
        <taxon>Bacteria</taxon>
        <taxon>Pseudomonadati</taxon>
        <taxon>Aquificota</taxon>
        <taxon>Aquificia</taxon>
        <taxon>Desulfurobacteriales</taxon>
        <taxon>Desulfurobacteriaceae</taxon>
        <taxon>Thermovibrio</taxon>
    </lineage>
</organism>
<dbReference type="Proteomes" id="UP000280881">
    <property type="component" value="Unassembled WGS sequence"/>
</dbReference>
<dbReference type="AlphaFoldDB" id="A0A420W553"/>